<comment type="caution">
    <text evidence="10">The sequence shown here is derived from an EMBL/GenBank/DDBJ whole genome shotgun (WGS) entry which is preliminary data.</text>
</comment>
<evidence type="ECO:0000313" key="10">
    <source>
        <dbReference type="EMBL" id="CAH2350710.1"/>
    </source>
</evidence>
<keyword evidence="5 8" id="KW-0472">Membrane</keyword>
<dbReference type="InterPro" id="IPR036259">
    <property type="entry name" value="MFS_trans_sf"/>
</dbReference>
<sequence length="645" mass="71768">MSRLGIKQPRNKDVTGTIIMMSDEAEASTVHSKATTSDNHSLTLKKSHTGIILHPQPQDNPNDPLNWPIWQRDLCLFIIGFQTFLGGGQTPILAAGLTALGQEFHKPATTIAYLVGGFMLSLGCGSVVASPTAILFGKRLVYIAGILLFLVGAIWGANANSFGSMMGARVIMGFGASPTESLPSATIAEIYFAHERAYRVGIYTMLLLGGKNIVPLLSGLVFEYLNRHWLFWILSMFLGFTLVSSFFFVPETFWDRSPIPNKRSVEESEAAREIFNKSEHPRRPNEWAMSRNPTSNNVLLSTRTHGDVESLSSSVNQEPQHQQQATSVPVAITDQAPLAEDGNNNLNSNHITKKSFKSTLSLFSGRHTIDSWWMVALRPFFLYLYPSVLFGSIIYSFSVIWLIVISETIADIFRGTGYGYSQVTVGLFYISPFVGGVCGSMFTGIASDRLARYLVSKNHGVYEPEFRLFMLIPSTFFIMFGLMGFGWSSQEEDLWIGPIIFFGCVSFGCSMASTTAITFTVDSYKMFASEALVSCNFSKNFLGFVFSLFNNAFMDSRGSRTTFVTYGCVQLFLSLFGIPIYIYGKKWRSWTDDKELIKMLYHHDNIPAKVGGTPMEDNENNLDQENADFATKENSEDSIELNTRG</sequence>
<keyword evidence="2" id="KW-0813">Transport</keyword>
<feature type="transmembrane region" description="Helical" evidence="8">
    <location>
        <begin position="494"/>
        <end position="519"/>
    </location>
</feature>
<feature type="compositionally biased region" description="Basic and acidic residues" evidence="7">
    <location>
        <begin position="265"/>
        <end position="285"/>
    </location>
</feature>
<dbReference type="AlphaFoldDB" id="A0A9P0QLN3"/>
<feature type="region of interest" description="Disordered" evidence="7">
    <location>
        <begin position="265"/>
        <end position="293"/>
    </location>
</feature>
<evidence type="ECO:0000256" key="2">
    <source>
        <dbReference type="ARBA" id="ARBA00022448"/>
    </source>
</evidence>
<dbReference type="InterPro" id="IPR011701">
    <property type="entry name" value="MFS"/>
</dbReference>
<evidence type="ECO:0000256" key="4">
    <source>
        <dbReference type="ARBA" id="ARBA00022989"/>
    </source>
</evidence>
<dbReference type="Gene3D" id="1.20.1250.20">
    <property type="entry name" value="MFS general substrate transporter like domains"/>
    <property type="match status" value="1"/>
</dbReference>
<feature type="domain" description="Major facilitator superfamily (MFS) profile" evidence="9">
    <location>
        <begin position="75"/>
        <end position="585"/>
    </location>
</feature>
<feature type="transmembrane region" description="Helical" evidence="8">
    <location>
        <begin position="563"/>
        <end position="584"/>
    </location>
</feature>
<feature type="transmembrane region" description="Helical" evidence="8">
    <location>
        <begin position="426"/>
        <end position="447"/>
    </location>
</feature>
<feature type="transmembrane region" description="Helical" evidence="8">
    <location>
        <begin position="111"/>
        <end position="134"/>
    </location>
</feature>
<accession>A0A9P0QLN3</accession>
<dbReference type="PANTHER" id="PTHR23502">
    <property type="entry name" value="MAJOR FACILITATOR SUPERFAMILY"/>
    <property type="match status" value="1"/>
</dbReference>
<gene>
    <name evidence="10" type="ORF">CLIB1423_02S03378</name>
</gene>
<dbReference type="InterPro" id="IPR020846">
    <property type="entry name" value="MFS_dom"/>
</dbReference>
<dbReference type="Pfam" id="PF07690">
    <property type="entry name" value="MFS_1"/>
    <property type="match status" value="1"/>
</dbReference>
<feature type="transmembrane region" description="Helical" evidence="8">
    <location>
        <begin position="468"/>
        <end position="488"/>
    </location>
</feature>
<dbReference type="PANTHER" id="PTHR23502:SF4">
    <property type="entry name" value="MAJOR FACILITATOR SUPERFAMILY (MFS) PROFILE DOMAIN-CONTAINING PROTEIN-RELATED"/>
    <property type="match status" value="1"/>
</dbReference>
<comment type="subcellular location">
    <subcellularLocation>
        <location evidence="1">Membrane</location>
        <topology evidence="1">Multi-pass membrane protein</topology>
    </subcellularLocation>
</comment>
<keyword evidence="11" id="KW-1185">Reference proteome</keyword>
<dbReference type="GO" id="GO:0005886">
    <property type="term" value="C:plasma membrane"/>
    <property type="evidence" value="ECO:0007669"/>
    <property type="project" value="TreeGrafter"/>
</dbReference>
<keyword evidence="3 8" id="KW-0812">Transmembrane</keyword>
<dbReference type="Proteomes" id="UP000837801">
    <property type="component" value="Unassembled WGS sequence"/>
</dbReference>
<feature type="transmembrane region" description="Helical" evidence="8">
    <location>
        <begin position="140"/>
        <end position="159"/>
    </location>
</feature>
<dbReference type="FunFam" id="1.20.1720.10:FF:000009">
    <property type="entry name" value="MFS multidrug transporter"/>
    <property type="match status" value="1"/>
</dbReference>
<feature type="transmembrane region" description="Helical" evidence="8">
    <location>
        <begin position="380"/>
        <end position="406"/>
    </location>
</feature>
<feature type="region of interest" description="Disordered" evidence="7">
    <location>
        <begin position="612"/>
        <end position="645"/>
    </location>
</feature>
<reference evidence="10" key="1">
    <citation type="submission" date="2022-03" db="EMBL/GenBank/DDBJ databases">
        <authorList>
            <person name="Legras J.-L."/>
            <person name="Devillers H."/>
            <person name="Grondin C."/>
        </authorList>
    </citation>
    <scope>NUCLEOTIDE SEQUENCE</scope>
    <source>
        <strain evidence="10">CLIB 1423</strain>
    </source>
</reference>
<evidence type="ECO:0000313" key="11">
    <source>
        <dbReference type="Proteomes" id="UP000837801"/>
    </source>
</evidence>
<dbReference type="EMBL" id="CAKXYY010000002">
    <property type="protein sequence ID" value="CAH2350710.1"/>
    <property type="molecule type" value="Genomic_DNA"/>
</dbReference>
<dbReference type="GO" id="GO:0022857">
    <property type="term" value="F:transmembrane transporter activity"/>
    <property type="evidence" value="ECO:0007669"/>
    <property type="project" value="InterPro"/>
</dbReference>
<dbReference type="SUPFAM" id="SSF103473">
    <property type="entry name" value="MFS general substrate transporter"/>
    <property type="match status" value="1"/>
</dbReference>
<name>A0A9P0QLN3_9ASCO</name>
<evidence type="ECO:0000256" key="3">
    <source>
        <dbReference type="ARBA" id="ARBA00022692"/>
    </source>
</evidence>
<protein>
    <submittedName>
        <fullName evidence="10">Uncharacterized MFS-type transporter C1271.10c</fullName>
    </submittedName>
</protein>
<feature type="compositionally biased region" description="Acidic residues" evidence="7">
    <location>
        <begin position="616"/>
        <end position="626"/>
    </location>
</feature>
<proteinExistence type="inferred from homology"/>
<keyword evidence="4 8" id="KW-1133">Transmembrane helix</keyword>
<comment type="similarity">
    <text evidence="6">Belongs to the major facilitator superfamily. CAR1 family.</text>
</comment>
<evidence type="ECO:0000256" key="6">
    <source>
        <dbReference type="ARBA" id="ARBA00038347"/>
    </source>
</evidence>
<evidence type="ECO:0000256" key="7">
    <source>
        <dbReference type="SAM" id="MobiDB-lite"/>
    </source>
</evidence>
<evidence type="ECO:0000256" key="8">
    <source>
        <dbReference type="SAM" id="Phobius"/>
    </source>
</evidence>
<evidence type="ECO:0000256" key="1">
    <source>
        <dbReference type="ARBA" id="ARBA00004141"/>
    </source>
</evidence>
<evidence type="ECO:0000256" key="5">
    <source>
        <dbReference type="ARBA" id="ARBA00023136"/>
    </source>
</evidence>
<feature type="transmembrane region" description="Helical" evidence="8">
    <location>
        <begin position="228"/>
        <end position="249"/>
    </location>
</feature>
<dbReference type="OrthoDB" id="4500315at2759"/>
<feature type="transmembrane region" description="Helical" evidence="8">
    <location>
        <begin position="200"/>
        <end position="222"/>
    </location>
</feature>
<evidence type="ECO:0000259" key="9">
    <source>
        <dbReference type="PROSITE" id="PS50850"/>
    </source>
</evidence>
<organism evidence="10 11">
    <name type="scientific">[Candida] railenensis</name>
    <dbReference type="NCBI Taxonomy" id="45579"/>
    <lineage>
        <taxon>Eukaryota</taxon>
        <taxon>Fungi</taxon>
        <taxon>Dikarya</taxon>
        <taxon>Ascomycota</taxon>
        <taxon>Saccharomycotina</taxon>
        <taxon>Pichiomycetes</taxon>
        <taxon>Debaryomycetaceae</taxon>
        <taxon>Kurtzmaniella</taxon>
    </lineage>
</organism>
<dbReference type="PROSITE" id="PS50850">
    <property type="entry name" value="MFS"/>
    <property type="match status" value="1"/>
</dbReference>